<keyword evidence="1" id="KW-0732">Signal</keyword>
<feature type="chain" id="PRO_5037262682" evidence="1">
    <location>
        <begin position="17"/>
        <end position="1203"/>
    </location>
</feature>
<evidence type="ECO:0000313" key="2">
    <source>
        <dbReference type="EMBL" id="UKK02650.2"/>
    </source>
</evidence>
<reference evidence="2" key="1">
    <citation type="submission" date="2022-07" db="EMBL/GenBank/DDBJ databases">
        <title>Evaluation of T. orientalis genome assembly methods using nanopore sequencing and analysis of variation between genomes.</title>
        <authorList>
            <person name="Yam J."/>
            <person name="Micallef M.L."/>
            <person name="Liu M."/>
            <person name="Djordjevic S.P."/>
            <person name="Bogema D.R."/>
            <person name="Jenkins C."/>
        </authorList>
    </citation>
    <scope>NUCLEOTIDE SEQUENCE</scope>
    <source>
        <strain evidence="2">Goon Nure</strain>
    </source>
</reference>
<proteinExistence type="predicted"/>
<name>A0A976QW00_THEOR</name>
<evidence type="ECO:0000313" key="3">
    <source>
        <dbReference type="Proteomes" id="UP000244811"/>
    </source>
</evidence>
<gene>
    <name evidence="2" type="ORF">MACK_002744</name>
</gene>
<protein>
    <submittedName>
        <fullName evidence="2">Uncharacterized protein</fullName>
    </submittedName>
</protein>
<organism evidence="2 3">
    <name type="scientific">Theileria orientalis</name>
    <dbReference type="NCBI Taxonomy" id="68886"/>
    <lineage>
        <taxon>Eukaryota</taxon>
        <taxon>Sar</taxon>
        <taxon>Alveolata</taxon>
        <taxon>Apicomplexa</taxon>
        <taxon>Aconoidasida</taxon>
        <taxon>Piroplasmida</taxon>
        <taxon>Theileriidae</taxon>
        <taxon>Theileria</taxon>
    </lineage>
</organism>
<evidence type="ECO:0000256" key="1">
    <source>
        <dbReference type="SAM" id="SignalP"/>
    </source>
</evidence>
<feature type="signal peptide" evidence="1">
    <location>
        <begin position="1"/>
        <end position="16"/>
    </location>
</feature>
<dbReference type="Proteomes" id="UP000244811">
    <property type="component" value="Chromosome 4"/>
</dbReference>
<sequence length="1203" mass="135961">MKVILALILLIKAVASEEVNTLHQIYIKKQPSTNSKGSGQFKIDFEFEVPNELTSEKPEINFFKLFLLPPSNLEFVKQDTEFKSAGPEVTLEEPSSKSLQRSQPLAEEFKIDLGKCKATDAENVLSSMDEEFKKSLGFTVKKDIASEILELSLTKDVVVEIPIFKYVKKLPKGTYTWSGTFKIRKNVLAESGIKHDFDEFLVALGQFGYSVSNDDRYCFTRSREAAGIMFKKFDDTSIKMTSCNSLIMPRVVDASAPAKVMEPKFGAEYEFDSSETKLKLTFKVEMGYDMYDYSHEEFDFVFTLPKGLKDDIALSEDCKSEVKASIPVGSCSYNVEKAQIKLKVSKSNILAGTEKTFEFDVSKALENTATISENHKFIVEIYESKKVESVEVDLEKLTAAVKKAALLKTECVEPILEMLKKYEHKVNEPTPIGKQTSSNVKHEGKYIVYGYNVEKAGTNFVMKILLKNDKTLKGKLNLGMITKDADNYLAIKEPKKPEPGSEGSLVSNDGVSFEFNKIQISVDFTDNTDVKQDTYFEIPVLFSTTMEIEKIKNPNFFRFQVDEIPEKTLLYGLYKDIKAGRDDISGLDRTYKKEDTTLYVSKFYRNLEKPAIMFKLTTLSESKMTLLFEFVRPKGIVQYSHKMHTDFEYKEEVKLMNAHYYRIAMDVTAKAKTKITSTILLELTPELKEFSMESLKFSLTTPGEELRSSDHEQDKVLFTEVIRFVENDFKILDTSVPCLTKDTKVSSSRFRLLENGSYISARSVDCQRPWMPYVDNHDSGFDITVENDKRVKGFTVKEIISLNDPFQPKVIEKLVAQKGFYEHTIYLLFDEISVKTIKEHMIAGNMCKKNDATCPDAKHLPVLTKFVTSLLEGVDLALIKVMVGYFESNKLELHIATDKKKIELKTPKYFTGLKSTREALETLLDSAFEKTHSDNIGSSFSVLSVLGKEKIVPIKSALKEYEIPLDPRTTNGKYPNPVYIEMIPVDETSTFEVKIMGCEAEKKEVAPETVLKLGSTLALDLKDFGKTSVKEEGKMYTGYSFVTGLEDGKVIPPGLPKKLPDEAVYHSASTTLRSGPLPPVAKGVPSIKRENYSLFFKIRETLKPMCMKSVKPDELPLLVDLKSVMKTMESMAKSYHIIAACSTFKSDDMTKGTAKYIVSFRGAKLGEYSITPTKDIDDKVYAECDLFSLYKFMPVSSYSVSTD</sequence>
<accession>A0A976QW00</accession>
<dbReference type="EMBL" id="CP056072">
    <property type="protein sequence ID" value="UKK02650.2"/>
    <property type="molecule type" value="Genomic_DNA"/>
</dbReference>
<dbReference type="AlphaFoldDB" id="A0A976QW00"/>